<gene>
    <name evidence="5" type="ORF">Slin15195_G001270</name>
</gene>
<dbReference type="PANTHER" id="PTHR43004">
    <property type="entry name" value="TRK SYSTEM POTASSIUM UPTAKE PROTEIN"/>
    <property type="match status" value="1"/>
</dbReference>
<sequence>MPATNGDNTSPNTAAAVEATFLIVGAGPAGASLACFLASHGLSGILIAAAGGTAKEPRAHITNAAALECLRDIGLEEAAVKQSTPQESMEHTRWCRSMAGEEFARVHSWGNQPDRKGDYDAASPCRHVDLPQTSLEPILIKYATHHGISVRFSTSFVSFERSSPTGPITSTVKDELTGLTYQIRTKYLFGCDGARSQVMRQLDIPLIKQPGQGLALNILAEMDLSKHMETRTGNLHIIFTPELEHPPWGWNCILRMVKPWNEWMFIILPEPGFDNFKIKPSNEEYLKRMREFIGDDSIPIKILDASKWYINEIVAERYSDGNILCLGDAVHRHPPFNGLGSNTCIQDAFNLAWKIAHIEQGKAGPNLLDSFSIERQPIGAGVIKRANQGLRDHHAVWEALGVLPASVSERKQQHAELSAPTPEGRARRKRFGDAIEYTKHEFGGIGIEMNQLYASTAVYTSDEKQPPRPFPTDEVLQYGASTFPGSRVPHAWLNERAPVKKPISTVDLAGHGRFCVLTGIGGEVWKKAAADAKEKLGVEVVAYSIGWCQDYEDVYGDWERRREIEEDGCLLLRPDRVVAWRSMDGGVDNASAVLIARLNAILGKEA</sequence>
<name>A0A9Q9AH75_9PEZI</name>
<dbReference type="Pfam" id="PF01494">
    <property type="entry name" value="FAD_binding_3"/>
    <property type="match status" value="1"/>
</dbReference>
<dbReference type="GO" id="GO:0071949">
    <property type="term" value="F:FAD binding"/>
    <property type="evidence" value="ECO:0007669"/>
    <property type="project" value="InterPro"/>
</dbReference>
<keyword evidence="3" id="KW-0560">Oxidoreductase</keyword>
<reference evidence="5" key="1">
    <citation type="submission" date="2022-06" db="EMBL/GenBank/DDBJ databases">
        <title>Complete genome sequences of two strains of the flax pathogen Septoria linicola.</title>
        <authorList>
            <person name="Lapalu N."/>
            <person name="Simon A."/>
            <person name="Demenou B."/>
            <person name="Paumier D."/>
            <person name="Guillot M.-P."/>
            <person name="Gout L."/>
            <person name="Valade R."/>
        </authorList>
    </citation>
    <scope>NUCLEOTIDE SEQUENCE</scope>
    <source>
        <strain evidence="5">SE15195</strain>
    </source>
</reference>
<dbReference type="OrthoDB" id="2690153at2759"/>
<keyword evidence="6" id="KW-1185">Reference proteome</keyword>
<dbReference type="Proteomes" id="UP001056384">
    <property type="component" value="Chromosome 1"/>
</dbReference>
<dbReference type="SUPFAM" id="SSF51905">
    <property type="entry name" value="FAD/NAD(P)-binding domain"/>
    <property type="match status" value="1"/>
</dbReference>
<dbReference type="PRINTS" id="PR00420">
    <property type="entry name" value="RNGMNOXGNASE"/>
</dbReference>
<evidence type="ECO:0000256" key="1">
    <source>
        <dbReference type="ARBA" id="ARBA00022630"/>
    </source>
</evidence>
<dbReference type="PANTHER" id="PTHR43004:SF8">
    <property type="entry name" value="FAD-BINDING DOMAIN-CONTAINING PROTEIN-RELATED"/>
    <property type="match status" value="1"/>
</dbReference>
<evidence type="ECO:0000313" key="5">
    <source>
        <dbReference type="EMBL" id="USW46808.1"/>
    </source>
</evidence>
<dbReference type="AlphaFoldDB" id="A0A9Q9AH75"/>
<keyword evidence="1" id="KW-0285">Flavoprotein</keyword>
<evidence type="ECO:0000256" key="2">
    <source>
        <dbReference type="ARBA" id="ARBA00022827"/>
    </source>
</evidence>
<evidence type="ECO:0000256" key="3">
    <source>
        <dbReference type="ARBA" id="ARBA00023002"/>
    </source>
</evidence>
<feature type="domain" description="FAD-binding" evidence="4">
    <location>
        <begin position="20"/>
        <end position="385"/>
    </location>
</feature>
<dbReference type="Gene3D" id="3.40.30.120">
    <property type="match status" value="1"/>
</dbReference>
<dbReference type="InterPro" id="IPR050641">
    <property type="entry name" value="RIFMO-like"/>
</dbReference>
<dbReference type="InterPro" id="IPR036188">
    <property type="entry name" value="FAD/NAD-bd_sf"/>
</dbReference>
<dbReference type="Pfam" id="PF21274">
    <property type="entry name" value="Rng_hyd_C"/>
    <property type="match status" value="1"/>
</dbReference>
<proteinExistence type="predicted"/>
<protein>
    <submittedName>
        <fullName evidence="5">FAD-binding domain, FAD/NAD(P)-binding domain superfamily</fullName>
    </submittedName>
</protein>
<evidence type="ECO:0000313" key="6">
    <source>
        <dbReference type="Proteomes" id="UP001056384"/>
    </source>
</evidence>
<dbReference type="InterPro" id="IPR002938">
    <property type="entry name" value="FAD-bd"/>
</dbReference>
<evidence type="ECO:0000259" key="4">
    <source>
        <dbReference type="Pfam" id="PF01494"/>
    </source>
</evidence>
<dbReference type="Gene3D" id="3.30.9.10">
    <property type="entry name" value="D-Amino Acid Oxidase, subunit A, domain 2"/>
    <property type="match status" value="1"/>
</dbReference>
<dbReference type="EMBL" id="CP099418">
    <property type="protein sequence ID" value="USW46808.1"/>
    <property type="molecule type" value="Genomic_DNA"/>
</dbReference>
<organism evidence="5 6">
    <name type="scientific">Septoria linicola</name>
    <dbReference type="NCBI Taxonomy" id="215465"/>
    <lineage>
        <taxon>Eukaryota</taxon>
        <taxon>Fungi</taxon>
        <taxon>Dikarya</taxon>
        <taxon>Ascomycota</taxon>
        <taxon>Pezizomycotina</taxon>
        <taxon>Dothideomycetes</taxon>
        <taxon>Dothideomycetidae</taxon>
        <taxon>Mycosphaerellales</taxon>
        <taxon>Mycosphaerellaceae</taxon>
        <taxon>Septoria</taxon>
    </lineage>
</organism>
<keyword evidence="2" id="KW-0274">FAD</keyword>
<dbReference type="GO" id="GO:0016709">
    <property type="term" value="F:oxidoreductase activity, acting on paired donors, with incorporation or reduction of molecular oxygen, NAD(P)H as one donor, and incorporation of one atom of oxygen"/>
    <property type="evidence" value="ECO:0007669"/>
    <property type="project" value="UniProtKB-ARBA"/>
</dbReference>
<accession>A0A9Q9AH75</accession>
<dbReference type="Gene3D" id="3.50.50.60">
    <property type="entry name" value="FAD/NAD(P)-binding domain"/>
    <property type="match status" value="1"/>
</dbReference>